<dbReference type="NCBIfam" id="NF004044">
    <property type="entry name" value="PRK05561.1"/>
    <property type="match status" value="1"/>
</dbReference>
<dbReference type="Pfam" id="PF00986">
    <property type="entry name" value="DNA_gyraseB_C"/>
    <property type="match status" value="1"/>
</dbReference>
<evidence type="ECO:0000256" key="1">
    <source>
        <dbReference type="ARBA" id="ARBA00000185"/>
    </source>
</evidence>
<dbReference type="Gene3D" id="3.30.1360.40">
    <property type="match status" value="1"/>
</dbReference>
<reference evidence="18 19" key="1">
    <citation type="submission" date="2018-01" db="EMBL/GenBank/DDBJ databases">
        <title>Whole genome sequencing of Histamine producing bacteria.</title>
        <authorList>
            <person name="Butler K."/>
        </authorList>
    </citation>
    <scope>NUCLEOTIDE SEQUENCE [LARGE SCALE GENOMIC DNA]</scope>
    <source>
        <strain evidence="18 19">FS-7.2</strain>
    </source>
</reference>
<keyword evidence="8" id="KW-0067">ATP-binding</keyword>
<sequence>MANKYGADSIKVLKGLSAIRKRPGMYTDTVNPNHIGQEVLDNASDESSNGYGSVINVTLHADQSMTVEDTGRGIPFGMNKVEKKLAVDLIFTELHSGGKFENGEDGNYKNSGGLHGVGVTVTNALSEYVEVTNKTDGKKVVFTSGKIGKVEEVDTSDFKYPNGTIVKFKPDTQYFDDVAFRKNLLIKQCHVKAILLSNVTINLVIEHGESEDEIFSWCYEEALTTYFDKIFSEGEPLANYRDSYILDANDTSSFEKGQGADWYVSFKTQGNKHCESYVNQIFTPEGGVHNNGFLNGLFDSFKTFAAQTEKMPKNIEMILEDFSQHISFALSCYITEPEFKNQTKDALKGKDSQKLVEYCVKAKFLTWLMANYSVSEDLVDIVVKTAQSRIRKSKVIEIKKGSGITTILPDKLADCDSNDPEEAEVFIVEGESAGGSAKQGRDRRFQAIMPLKGKPTNTWDLNGFDALKSEEIHNVSLALGIRPHTLEDDPKIVLKGLRYHNIIMLADADVDGYHIEVLFSGLVMTHFPHLITQGYYSIAQTPRFKVEIKPKGKKKPRSEYCKDDLAKDKLIESLLGQGYKESDLTVGRFKGLGEMNPSQLNETALDPKTRSLMSVAIDPAELIYITGHADKILSKVDGFVEIRKGWVADKADFSIYDNSTVDEDSESKGVSLVVDIEEKHAFLHKLEQSYLAYAALTLVGRAIPHIQDGLKPVHRRILYAMNMLGIDSKSSYKKSARIVGDVIGKYHPHGDSSVYKAMGGMAQPWNFRYKFVDGQGNWGSRDGDSPAAMRYTEARPSPLADMIQSELSKNAVRMIPNFDNSTKEPEYLPAPVPSILMNAWDGIAVGLTTRSPSHNATEVIDATVHNIENPDCSIEDLIDYIPAPDWATGGQITNSRKELLKFYQTGEGTIRTRAIWEAEKRQRGQYIIYVNELPYGTSASSVTSFVEKAMNYEPPKDKKPSQAALDLRHFIRTNIQSIKDISDNKENPIQARLLIVPNKCTLSPEAFMEQVIPAIKLESRFSAKMNFVSIDHRPRMRNLKEILTDWAVFRRETIERRSLARKGRVEARLEILNGRISIMSHIDEVIAIIRDDDKPKETLMERYSLSERQALDVLDIKLRELRKLEEQKLINEKEKLETELAYLVALLSSKKRMDKLVVKELKEARKVLDEPRRTIIKAESELSIDFSKIAVSNDKVTLFVTEQGWLLSRKGHDVEAPVKNLRVGDNFAYQLETTMDKNVVMFTASGRSFSMPATTFPSGATLTHINTIVQMGADNILSFFEWVEGDKFLLCQTGGYGFVVDSENLLSKQKTGREVFRLKKDTEIKFIQKIEKDDNGSLLGYLNAITNLDRLIQFPVSEILEYPKSQGVKLMGLSRGENVLEYNITDGDFIFKGEVLALDIDLYRKKRSAMPRKLP</sequence>
<dbReference type="SMART" id="SM00434">
    <property type="entry name" value="TOP4c"/>
    <property type="match status" value="1"/>
</dbReference>
<dbReference type="PANTHER" id="PTHR43493:SF1">
    <property type="entry name" value="DNA TOPOISOMERASE 4 SUBUNIT A"/>
    <property type="match status" value="1"/>
</dbReference>
<evidence type="ECO:0000313" key="19">
    <source>
        <dbReference type="Proteomes" id="UP000241426"/>
    </source>
</evidence>
<keyword evidence="9" id="KW-0460">Magnesium</keyword>
<dbReference type="GO" id="GO:0003918">
    <property type="term" value="F:DNA topoisomerase type II (double strand cut, ATP-hydrolyzing) activity"/>
    <property type="evidence" value="ECO:0007669"/>
    <property type="project" value="UniProtKB-EC"/>
</dbReference>
<dbReference type="Proteomes" id="UP000241426">
    <property type="component" value="Unassembled WGS sequence"/>
</dbReference>
<dbReference type="SMART" id="SM00387">
    <property type="entry name" value="HATPase_c"/>
    <property type="match status" value="1"/>
</dbReference>
<dbReference type="RefSeq" id="WP_107288894.1">
    <property type="nucleotide sequence ID" value="NZ_PYNF01000002.1"/>
</dbReference>
<organism evidence="18 19">
    <name type="scientific">Photobacterium kishitanii</name>
    <dbReference type="NCBI Taxonomy" id="318456"/>
    <lineage>
        <taxon>Bacteria</taxon>
        <taxon>Pseudomonadati</taxon>
        <taxon>Pseudomonadota</taxon>
        <taxon>Gammaproteobacteria</taxon>
        <taxon>Vibrionales</taxon>
        <taxon>Vibrionaceae</taxon>
        <taxon>Photobacterium</taxon>
    </lineage>
</organism>
<evidence type="ECO:0000259" key="16">
    <source>
        <dbReference type="PROSITE" id="PS50880"/>
    </source>
</evidence>
<evidence type="ECO:0000256" key="5">
    <source>
        <dbReference type="ARBA" id="ARBA00022475"/>
    </source>
</evidence>
<dbReference type="InterPro" id="IPR013506">
    <property type="entry name" value="Topo_IIA_bsu_dom2"/>
</dbReference>
<dbReference type="InterPro" id="IPR013757">
    <property type="entry name" value="Topo_IIA_A_a_sf"/>
</dbReference>
<dbReference type="InterPro" id="IPR013760">
    <property type="entry name" value="Topo_IIA-like_dom_sf"/>
</dbReference>
<dbReference type="InterPro" id="IPR005737">
    <property type="entry name" value="TopoIV_B_Gneg"/>
</dbReference>
<keyword evidence="7" id="KW-0547">Nucleotide-binding</keyword>
<keyword evidence="11 14" id="KW-0238">DNA-binding</keyword>
<evidence type="ECO:0000256" key="15">
    <source>
        <dbReference type="SAM" id="Coils"/>
    </source>
</evidence>
<dbReference type="Gene3D" id="3.90.199.10">
    <property type="entry name" value="Topoisomerase II, domain 5"/>
    <property type="match status" value="1"/>
</dbReference>
<dbReference type="Gene3D" id="2.120.10.90">
    <property type="entry name" value="DNA gyrase/topoisomerase IV, subunit A, C-terminal"/>
    <property type="match status" value="1"/>
</dbReference>
<evidence type="ECO:0000256" key="13">
    <source>
        <dbReference type="ARBA" id="ARBA00023235"/>
    </source>
</evidence>
<dbReference type="Pfam" id="PF00204">
    <property type="entry name" value="DNA_gyraseB"/>
    <property type="match status" value="1"/>
</dbReference>
<evidence type="ECO:0000256" key="4">
    <source>
        <dbReference type="ARBA" id="ARBA00019166"/>
    </source>
</evidence>
<dbReference type="PRINTS" id="PR01098">
    <property type="entry name" value="TOPISMRASE4B"/>
</dbReference>
<feature type="coiled-coil region" evidence="15">
    <location>
        <begin position="1107"/>
        <end position="1139"/>
    </location>
</feature>
<dbReference type="InterPro" id="IPR014721">
    <property type="entry name" value="Ribsml_uS5_D2-typ_fold_subgr"/>
</dbReference>
<feature type="domain" description="Topo IIA-type catalytic" evidence="17">
    <location>
        <begin position="703"/>
        <end position="1189"/>
    </location>
</feature>
<dbReference type="InterPro" id="IPR013759">
    <property type="entry name" value="Topo_IIA_B_C"/>
</dbReference>
<comment type="catalytic activity">
    <reaction evidence="1 14">
        <text>ATP-dependent breakage, passage and rejoining of double-stranded DNA.</text>
        <dbReference type="EC" id="5.6.2.2"/>
    </reaction>
</comment>
<dbReference type="SUPFAM" id="SSF56719">
    <property type="entry name" value="Type II DNA topoisomerase"/>
    <property type="match status" value="1"/>
</dbReference>
<keyword evidence="6" id="KW-0479">Metal-binding</keyword>
<evidence type="ECO:0000256" key="12">
    <source>
        <dbReference type="ARBA" id="ARBA00023136"/>
    </source>
</evidence>
<dbReference type="Gene3D" id="3.40.50.670">
    <property type="match status" value="1"/>
</dbReference>
<dbReference type="SMART" id="SM00433">
    <property type="entry name" value="TOP2c"/>
    <property type="match status" value="1"/>
</dbReference>
<evidence type="ECO:0000256" key="11">
    <source>
        <dbReference type="ARBA" id="ARBA00023125"/>
    </source>
</evidence>
<evidence type="ECO:0000256" key="8">
    <source>
        <dbReference type="ARBA" id="ARBA00022840"/>
    </source>
</evidence>
<dbReference type="GO" id="GO:0005524">
    <property type="term" value="F:ATP binding"/>
    <property type="evidence" value="ECO:0007669"/>
    <property type="project" value="UniProtKB-KW"/>
</dbReference>
<dbReference type="GO" id="GO:0003677">
    <property type="term" value="F:DNA binding"/>
    <property type="evidence" value="ECO:0007669"/>
    <property type="project" value="UniProtKB-UniRule"/>
</dbReference>
<dbReference type="InterPro" id="IPR006171">
    <property type="entry name" value="TOPRIM_dom"/>
</dbReference>
<dbReference type="InterPro" id="IPR036890">
    <property type="entry name" value="HATPase_C_sf"/>
</dbReference>
<dbReference type="PROSITE" id="PS52040">
    <property type="entry name" value="TOPO_IIA"/>
    <property type="match status" value="1"/>
</dbReference>
<keyword evidence="10 14" id="KW-0799">Topoisomerase</keyword>
<proteinExistence type="predicted"/>
<evidence type="ECO:0000256" key="7">
    <source>
        <dbReference type="ARBA" id="ARBA00022741"/>
    </source>
</evidence>
<evidence type="ECO:0000259" key="17">
    <source>
        <dbReference type="PROSITE" id="PS52040"/>
    </source>
</evidence>
<name>A0A2T3KMX8_9GAMM</name>
<evidence type="ECO:0000256" key="9">
    <source>
        <dbReference type="ARBA" id="ARBA00022842"/>
    </source>
</evidence>
<comment type="caution">
    <text evidence="18">The sequence shown here is derived from an EMBL/GenBank/DDBJ whole genome shotgun (WGS) entry which is preliminary data.</text>
</comment>
<dbReference type="EMBL" id="PYNF01000002">
    <property type="protein sequence ID" value="PSV01167.1"/>
    <property type="molecule type" value="Genomic_DNA"/>
</dbReference>
<dbReference type="Pfam" id="PF02518">
    <property type="entry name" value="HATPase_c"/>
    <property type="match status" value="1"/>
</dbReference>
<accession>A0A2T3KMX8</accession>
<evidence type="ECO:0000256" key="2">
    <source>
        <dbReference type="ARBA" id="ARBA00001946"/>
    </source>
</evidence>
<dbReference type="InterPro" id="IPR003594">
    <property type="entry name" value="HATPase_dom"/>
</dbReference>
<dbReference type="PROSITE" id="PS50880">
    <property type="entry name" value="TOPRIM"/>
    <property type="match status" value="1"/>
</dbReference>
<dbReference type="Gene3D" id="3.30.565.10">
    <property type="entry name" value="Histidine kinase-like ATPase, C-terminal domain"/>
    <property type="match status" value="1"/>
</dbReference>
<evidence type="ECO:0000313" key="18">
    <source>
        <dbReference type="EMBL" id="PSV01167.1"/>
    </source>
</evidence>
<keyword evidence="13 14" id="KW-0413">Isomerase</keyword>
<gene>
    <name evidence="18" type="ORF">C9J27_03850</name>
</gene>
<dbReference type="GO" id="GO:0006265">
    <property type="term" value="P:DNA topological change"/>
    <property type="evidence" value="ECO:0007669"/>
    <property type="project" value="UniProtKB-UniRule"/>
</dbReference>
<keyword evidence="12" id="KW-0472">Membrane</keyword>
<dbReference type="PRINTS" id="PR00418">
    <property type="entry name" value="TPI2FAMILY"/>
</dbReference>
<dbReference type="InterPro" id="IPR013758">
    <property type="entry name" value="Topo_IIA_A/C_ab"/>
</dbReference>
<dbReference type="Pfam" id="PF01751">
    <property type="entry name" value="Toprim"/>
    <property type="match status" value="1"/>
</dbReference>
<evidence type="ECO:0000256" key="3">
    <source>
        <dbReference type="ARBA" id="ARBA00012895"/>
    </source>
</evidence>
<evidence type="ECO:0000256" key="14">
    <source>
        <dbReference type="PROSITE-ProRule" id="PRU01384"/>
    </source>
</evidence>
<dbReference type="InterPro" id="IPR002288">
    <property type="entry name" value="DNA_gyrase_B_C"/>
</dbReference>
<dbReference type="Gene3D" id="3.30.230.10">
    <property type="match status" value="1"/>
</dbReference>
<dbReference type="InterPro" id="IPR050220">
    <property type="entry name" value="Type_II_DNA_Topoisomerases"/>
</dbReference>
<dbReference type="PANTHER" id="PTHR43493">
    <property type="entry name" value="DNA GYRASE/TOPOISOMERASE SUBUNIT A"/>
    <property type="match status" value="1"/>
</dbReference>
<dbReference type="EC" id="5.6.2.2" evidence="3"/>
<dbReference type="CDD" id="cd00187">
    <property type="entry name" value="TOP4c"/>
    <property type="match status" value="1"/>
</dbReference>
<dbReference type="SUPFAM" id="SSF54211">
    <property type="entry name" value="Ribosomal protein S5 domain 2-like"/>
    <property type="match status" value="1"/>
</dbReference>
<dbReference type="GO" id="GO:0009330">
    <property type="term" value="C:DNA topoisomerase type II (double strand cut, ATP-hydrolyzing) complex"/>
    <property type="evidence" value="ECO:0007669"/>
    <property type="project" value="TreeGrafter"/>
</dbReference>
<dbReference type="SUPFAM" id="SSF101904">
    <property type="entry name" value="GyrA/ParC C-terminal domain-like"/>
    <property type="match status" value="1"/>
</dbReference>
<dbReference type="Gene3D" id="1.10.268.10">
    <property type="entry name" value="Topoisomerase, domain 3"/>
    <property type="match status" value="1"/>
</dbReference>
<feature type="active site" description="O-(5'-phospho-DNA)-tyrosine intermediate" evidence="14">
    <location>
        <position position="791"/>
    </location>
</feature>
<dbReference type="GO" id="GO:0046872">
    <property type="term" value="F:metal ion binding"/>
    <property type="evidence" value="ECO:0007669"/>
    <property type="project" value="UniProtKB-KW"/>
</dbReference>
<dbReference type="InterPro" id="IPR035516">
    <property type="entry name" value="Gyrase/topoIV_suA_C"/>
</dbReference>
<dbReference type="Pfam" id="PF00521">
    <property type="entry name" value="DNA_topoisoIV"/>
    <property type="match status" value="1"/>
</dbReference>
<keyword evidence="5" id="KW-1003">Cell membrane</keyword>
<comment type="cofactor">
    <cofactor evidence="2">
        <name>Mg(2+)</name>
        <dbReference type="ChEBI" id="CHEBI:18420"/>
    </cofactor>
</comment>
<dbReference type="InterPro" id="IPR002205">
    <property type="entry name" value="Topo_IIA_dom_A"/>
</dbReference>
<dbReference type="GO" id="GO:0005737">
    <property type="term" value="C:cytoplasm"/>
    <property type="evidence" value="ECO:0007669"/>
    <property type="project" value="TreeGrafter"/>
</dbReference>
<keyword evidence="15" id="KW-0175">Coiled coil</keyword>
<dbReference type="GO" id="GO:0005694">
    <property type="term" value="C:chromosome"/>
    <property type="evidence" value="ECO:0007669"/>
    <property type="project" value="InterPro"/>
</dbReference>
<dbReference type="InterPro" id="IPR020568">
    <property type="entry name" value="Ribosomal_Su5_D2-typ_SF"/>
</dbReference>
<evidence type="ECO:0000256" key="6">
    <source>
        <dbReference type="ARBA" id="ARBA00022723"/>
    </source>
</evidence>
<evidence type="ECO:0000256" key="10">
    <source>
        <dbReference type="ARBA" id="ARBA00023029"/>
    </source>
</evidence>
<feature type="domain" description="Toprim" evidence="16">
    <location>
        <begin position="423"/>
        <end position="542"/>
    </location>
</feature>
<dbReference type="InterPro" id="IPR001241">
    <property type="entry name" value="Topo_IIA"/>
</dbReference>
<protein>
    <recommendedName>
        <fullName evidence="4">DNA gyrase subunit B</fullName>
        <ecNumber evidence="3">5.6.2.2</ecNumber>
    </recommendedName>
</protein>
<dbReference type="SUPFAM" id="SSF55874">
    <property type="entry name" value="ATPase domain of HSP90 chaperone/DNA topoisomerase II/histidine kinase"/>
    <property type="match status" value="1"/>
</dbReference>